<dbReference type="KEGG" id="haa:A5892_03125"/>
<feature type="transmembrane region" description="Helical" evidence="1">
    <location>
        <begin position="414"/>
        <end position="444"/>
    </location>
</feature>
<evidence type="ECO:0000259" key="2">
    <source>
        <dbReference type="Pfam" id="PF01970"/>
    </source>
</evidence>
<keyword evidence="1" id="KW-0812">Transmembrane</keyword>
<dbReference type="PANTHER" id="PTHR35342:SF5">
    <property type="entry name" value="TRICARBOXYLIC TRANSPORT PROTEIN"/>
    <property type="match status" value="1"/>
</dbReference>
<organism evidence="3 4">
    <name type="scientific">Halotalea alkalilenta</name>
    <dbReference type="NCBI Taxonomy" id="376489"/>
    <lineage>
        <taxon>Bacteria</taxon>
        <taxon>Pseudomonadati</taxon>
        <taxon>Pseudomonadota</taxon>
        <taxon>Gammaproteobacteria</taxon>
        <taxon>Oceanospirillales</taxon>
        <taxon>Halomonadaceae</taxon>
        <taxon>Halotalea</taxon>
    </lineage>
</organism>
<reference evidence="3 4" key="1">
    <citation type="submission" date="2016-04" db="EMBL/GenBank/DDBJ databases">
        <title>Complete Genome Sequence of Halotalea alkalilenta IHB B 13600.</title>
        <authorList>
            <person name="Swarnkar M.K."/>
            <person name="Sharma A."/>
            <person name="Kaushal K."/>
            <person name="Soni R."/>
            <person name="Rana S."/>
            <person name="Singh A.K."/>
            <person name="Gulati A."/>
        </authorList>
    </citation>
    <scope>NUCLEOTIDE SEQUENCE [LARGE SCALE GENOMIC DNA]</scope>
    <source>
        <strain evidence="3 4">IHB B 13600</strain>
    </source>
</reference>
<evidence type="ECO:0000313" key="4">
    <source>
        <dbReference type="Proteomes" id="UP000077875"/>
    </source>
</evidence>
<feature type="transmembrane region" description="Helical" evidence="1">
    <location>
        <begin position="51"/>
        <end position="71"/>
    </location>
</feature>
<keyword evidence="1" id="KW-1133">Transmembrane helix</keyword>
<dbReference type="InterPro" id="IPR002823">
    <property type="entry name" value="DUF112_TM"/>
</dbReference>
<feature type="transmembrane region" description="Helical" evidence="1">
    <location>
        <begin position="108"/>
        <end position="132"/>
    </location>
</feature>
<keyword evidence="1" id="KW-0472">Membrane</keyword>
<dbReference type="Pfam" id="PF01970">
    <property type="entry name" value="TctA"/>
    <property type="match status" value="1"/>
</dbReference>
<feature type="transmembrane region" description="Helical" evidence="1">
    <location>
        <begin position="389"/>
        <end position="408"/>
    </location>
</feature>
<dbReference type="AlphaFoldDB" id="A0A172YBT9"/>
<feature type="transmembrane region" description="Helical" evidence="1">
    <location>
        <begin position="260"/>
        <end position="282"/>
    </location>
</feature>
<feature type="transmembrane region" description="Helical" evidence="1">
    <location>
        <begin position="199"/>
        <end position="221"/>
    </location>
</feature>
<sequence length="503" mass="53118">MELFDNILLGFSVAFTLDNLLYCALGVTIGMFIGVIPGVGHLAAISMLLPLTFYVPPTTALVMLAGIYYGAQYGGSTASILLNLPGTPASAVVCLDGYPMAQNGRGGVALLMTTLASFVGSFITVFVLAAFAPPLAAFAVSFNSADYFSMMLLGLVAAAILVQGSPAKGAAAVIIGLILGMVGTDVNTGVQRYTFGFSFLYDGINIVAIAMGIFGIAEVIANVGKIKGAQNDHKITLRSLIPTAQDLKQSIMPMLRGTGIGTGIGILPGTGTSIASFLAYAIEKRVSRDPKKFGKGAIEGITAPESANNAAAQSAFIPTLTLGIPGDAVMALMLGALLIHGIAPGPNVITDNPGLFWGLVVSFLIGNVLLLILNIPLVGVWVRLLKIPYPLLYPSIILFIAIGVYSINYSHLDIVLVAFFGLVGCLLLVLGFEPAPLLLGYILGPMIEENFRRTLLISRGDMMVFLERPVSATFLALCLFLLIWSIHSSSKERRIRKRIESSR</sequence>
<evidence type="ECO:0000313" key="3">
    <source>
        <dbReference type="EMBL" id="ANF56586.1"/>
    </source>
</evidence>
<evidence type="ECO:0000256" key="1">
    <source>
        <dbReference type="SAM" id="Phobius"/>
    </source>
</evidence>
<dbReference type="RefSeq" id="WP_027350183.1">
    <property type="nucleotide sequence ID" value="NZ_CP015243.1"/>
</dbReference>
<feature type="transmembrane region" description="Helical" evidence="1">
    <location>
        <begin position="20"/>
        <end position="39"/>
    </location>
</feature>
<proteinExistence type="predicted"/>
<feature type="transmembrane region" description="Helical" evidence="1">
    <location>
        <begin position="144"/>
        <end position="163"/>
    </location>
</feature>
<dbReference type="STRING" id="376489.A5892_03125"/>
<protein>
    <recommendedName>
        <fullName evidence="2">DUF112 domain-containing protein</fullName>
    </recommendedName>
</protein>
<feature type="transmembrane region" description="Helical" evidence="1">
    <location>
        <begin position="322"/>
        <end position="343"/>
    </location>
</feature>
<feature type="domain" description="DUF112" evidence="2">
    <location>
        <begin position="20"/>
        <end position="439"/>
    </location>
</feature>
<feature type="transmembrane region" description="Helical" evidence="1">
    <location>
        <begin position="355"/>
        <end position="382"/>
    </location>
</feature>
<dbReference type="PANTHER" id="PTHR35342">
    <property type="entry name" value="TRICARBOXYLIC TRANSPORT PROTEIN"/>
    <property type="match status" value="1"/>
</dbReference>
<gene>
    <name evidence="3" type="ORF">A5892_03125</name>
</gene>
<name>A0A172YBT9_9GAMM</name>
<dbReference type="EMBL" id="CP015243">
    <property type="protein sequence ID" value="ANF56586.1"/>
    <property type="molecule type" value="Genomic_DNA"/>
</dbReference>
<feature type="transmembrane region" description="Helical" evidence="1">
    <location>
        <begin position="169"/>
        <end position="187"/>
    </location>
</feature>
<dbReference type="Proteomes" id="UP000077875">
    <property type="component" value="Chromosome"/>
</dbReference>
<feature type="transmembrane region" description="Helical" evidence="1">
    <location>
        <begin position="465"/>
        <end position="486"/>
    </location>
</feature>
<keyword evidence="4" id="KW-1185">Reference proteome</keyword>
<accession>A0A172YBT9</accession>